<dbReference type="Proteomes" id="UP000054976">
    <property type="component" value="Unassembled WGS sequence"/>
</dbReference>
<keyword evidence="2" id="KW-0540">Nuclease</keyword>
<proteinExistence type="inferred from homology"/>
<evidence type="ECO:0000313" key="7">
    <source>
        <dbReference type="Proteomes" id="UP000054976"/>
    </source>
</evidence>
<organism evidence="6 7">
    <name type="scientific">Thermodesulfovibrio aggregans</name>
    <dbReference type="NCBI Taxonomy" id="86166"/>
    <lineage>
        <taxon>Bacteria</taxon>
        <taxon>Pseudomonadati</taxon>
        <taxon>Nitrospirota</taxon>
        <taxon>Thermodesulfovibrionia</taxon>
        <taxon>Thermodesulfovibrionales</taxon>
        <taxon>Thermodesulfovibrionaceae</taxon>
        <taxon>Thermodesulfovibrio</taxon>
    </lineage>
</organism>
<keyword evidence="1" id="KW-1277">Toxin-antitoxin system</keyword>
<dbReference type="GO" id="GO:0110001">
    <property type="term" value="C:toxin-antitoxin complex"/>
    <property type="evidence" value="ECO:0007669"/>
    <property type="project" value="InterPro"/>
</dbReference>
<dbReference type="Gene3D" id="1.20.120.580">
    <property type="entry name" value="bsu32300-like"/>
    <property type="match status" value="1"/>
</dbReference>
<keyword evidence="3" id="KW-0378">Hydrolase</keyword>
<dbReference type="Pfam" id="PF01934">
    <property type="entry name" value="HepT-like"/>
    <property type="match status" value="1"/>
</dbReference>
<comment type="caution">
    <text evidence="6">The sequence shown here is derived from an EMBL/GenBank/DDBJ whole genome shotgun (WGS) entry which is preliminary data.</text>
</comment>
<comment type="similarity">
    <text evidence="4">Belongs to the HepT RNase toxin family.</text>
</comment>
<dbReference type="GO" id="GO:0016787">
    <property type="term" value="F:hydrolase activity"/>
    <property type="evidence" value="ECO:0007669"/>
    <property type="project" value="UniProtKB-KW"/>
</dbReference>
<dbReference type="GO" id="GO:0004540">
    <property type="term" value="F:RNA nuclease activity"/>
    <property type="evidence" value="ECO:0007669"/>
    <property type="project" value="InterPro"/>
</dbReference>
<dbReference type="EMBL" id="BCNO01000003">
    <property type="protein sequence ID" value="GAQ95664.1"/>
    <property type="molecule type" value="Genomic_DNA"/>
</dbReference>
<evidence type="ECO:0008006" key="8">
    <source>
        <dbReference type="Google" id="ProtNLM"/>
    </source>
</evidence>
<evidence type="ECO:0000256" key="5">
    <source>
        <dbReference type="SAM" id="Coils"/>
    </source>
</evidence>
<dbReference type="InterPro" id="IPR008201">
    <property type="entry name" value="HepT-like"/>
</dbReference>
<reference evidence="7" key="1">
    <citation type="submission" date="2016-01" db="EMBL/GenBank/DDBJ databases">
        <title>Draft genome sequence of Thermodesulfovibrio aggregans strain TGE-P1.</title>
        <authorList>
            <person name="Sekiguchi Y."/>
            <person name="Ohashi A."/>
            <person name="Matsuura N."/>
            <person name="Tourlousse M.D."/>
        </authorList>
    </citation>
    <scope>NUCLEOTIDE SEQUENCE [LARGE SCALE GENOMIC DNA]</scope>
    <source>
        <strain evidence="7">TGE-P1</strain>
    </source>
</reference>
<evidence type="ECO:0000313" key="6">
    <source>
        <dbReference type="EMBL" id="GAQ95664.1"/>
    </source>
</evidence>
<sequence>MELYIKKIELIEESLKRLREINSEISNLKQYKSSWRAKDIVERNLHKIIEAIIDIA</sequence>
<dbReference type="AlphaFoldDB" id="A0A0U9HRJ6"/>
<evidence type="ECO:0000256" key="4">
    <source>
        <dbReference type="ARBA" id="ARBA00024207"/>
    </source>
</evidence>
<evidence type="ECO:0000256" key="2">
    <source>
        <dbReference type="ARBA" id="ARBA00022722"/>
    </source>
</evidence>
<protein>
    <recommendedName>
        <fullName evidence="8">DUF86 domain-containing protein</fullName>
    </recommendedName>
</protein>
<dbReference type="InterPro" id="IPR037038">
    <property type="entry name" value="HepT-like_sf"/>
</dbReference>
<keyword evidence="5" id="KW-0175">Coiled coil</keyword>
<dbReference type="STRING" id="86166.TAGGR_3137"/>
<feature type="coiled-coil region" evidence="5">
    <location>
        <begin position="1"/>
        <end position="31"/>
    </location>
</feature>
<accession>A0A0U9HRJ6</accession>
<gene>
    <name evidence="6" type="ORF">TAGGR_3137</name>
</gene>
<keyword evidence="7" id="KW-1185">Reference proteome</keyword>
<evidence type="ECO:0000256" key="1">
    <source>
        <dbReference type="ARBA" id="ARBA00022649"/>
    </source>
</evidence>
<name>A0A0U9HRJ6_9BACT</name>
<evidence type="ECO:0000256" key="3">
    <source>
        <dbReference type="ARBA" id="ARBA00022801"/>
    </source>
</evidence>